<proteinExistence type="predicted"/>
<evidence type="ECO:0000313" key="7">
    <source>
        <dbReference type="Proteomes" id="UP001529514"/>
    </source>
</evidence>
<keyword evidence="2" id="KW-0472">Membrane</keyword>
<keyword evidence="7" id="KW-1185">Reference proteome</keyword>
<feature type="domain" description="Mechanosensitive ion channel inner membrane" evidence="4">
    <location>
        <begin position="525"/>
        <end position="615"/>
    </location>
</feature>
<dbReference type="EMBL" id="AP028978">
    <property type="protein sequence ID" value="BET95793.1"/>
    <property type="molecule type" value="Genomic_DNA"/>
</dbReference>
<evidence type="ECO:0000259" key="4">
    <source>
        <dbReference type="Pfam" id="PF12794"/>
    </source>
</evidence>
<gene>
    <name evidence="6" type="ORF">TCT1_07140</name>
</gene>
<feature type="transmembrane region" description="Helical" evidence="2">
    <location>
        <begin position="522"/>
        <end position="539"/>
    </location>
</feature>
<dbReference type="InterPro" id="IPR025692">
    <property type="entry name" value="MscS_IM_dom1"/>
</dbReference>
<evidence type="ECO:0000313" key="6">
    <source>
        <dbReference type="EMBL" id="BET95793.1"/>
    </source>
</evidence>
<feature type="transmembrane region" description="Helical" evidence="2">
    <location>
        <begin position="567"/>
        <end position="591"/>
    </location>
</feature>
<keyword evidence="2" id="KW-1133">Transmembrane helix</keyword>
<organism evidence="6 7">
    <name type="scientific">Xenorhabdus taiwanensis</name>
    <dbReference type="NCBI Taxonomy" id="3085177"/>
    <lineage>
        <taxon>Bacteria</taxon>
        <taxon>Pseudomonadati</taxon>
        <taxon>Pseudomonadota</taxon>
        <taxon>Gammaproteobacteria</taxon>
        <taxon>Enterobacterales</taxon>
        <taxon>Morganellaceae</taxon>
        <taxon>Xenorhabdus</taxon>
    </lineage>
</organism>
<protein>
    <recommendedName>
        <fullName evidence="8">Potassium efflux system KefA</fullName>
    </recommendedName>
</protein>
<name>A0ABN7BZR2_9GAMM</name>
<evidence type="ECO:0000259" key="5">
    <source>
        <dbReference type="Pfam" id="PF12795"/>
    </source>
</evidence>
<feature type="signal peptide" evidence="3">
    <location>
        <begin position="1"/>
        <end position="43"/>
    </location>
</feature>
<evidence type="ECO:0000256" key="2">
    <source>
        <dbReference type="SAM" id="Phobius"/>
    </source>
</evidence>
<dbReference type="InterPro" id="IPR024393">
    <property type="entry name" value="MscS_porin"/>
</dbReference>
<feature type="domain" description="Mechanosensitive ion channel MscS porin" evidence="5">
    <location>
        <begin position="58"/>
        <end position="297"/>
    </location>
</feature>
<evidence type="ECO:0000256" key="1">
    <source>
        <dbReference type="SAM" id="Coils"/>
    </source>
</evidence>
<reference evidence="6 7" key="1">
    <citation type="submission" date="2023-10" db="EMBL/GenBank/DDBJ databases">
        <title>Xenorhabdus taiwanensis sp. nov., a symbiotic bacterium associated with the entomopathogenic nematode Steinernema taiwanensis.</title>
        <authorList>
            <person name="Tseng C.T."/>
            <person name="Shu H.Y."/>
            <person name="Chen M.H."/>
            <person name="Fang Y.J."/>
            <person name="Wu T.L."/>
            <person name="Lin Y.C."/>
            <person name="Huang C.J."/>
        </authorList>
    </citation>
    <scope>NUCLEOTIDE SEQUENCE [LARGE SCALE GENOMIC DNA]</scope>
    <source>
        <strain evidence="6 7">TCT-1</strain>
    </source>
</reference>
<dbReference type="RefSeq" id="WP_374052693.1">
    <property type="nucleotide sequence ID" value="NZ_AP028978.1"/>
</dbReference>
<keyword evidence="1" id="KW-0175">Coiled coil</keyword>
<keyword evidence="3" id="KW-0732">Signal</keyword>
<feature type="chain" id="PRO_5046104841" description="Potassium efflux system KefA" evidence="3">
    <location>
        <begin position="44"/>
        <end position="618"/>
    </location>
</feature>
<accession>A0ABN7BZR2</accession>
<dbReference type="Pfam" id="PF12794">
    <property type="entry name" value="MscS_TM"/>
    <property type="match status" value="1"/>
</dbReference>
<feature type="coiled-coil region" evidence="1">
    <location>
        <begin position="152"/>
        <end position="242"/>
    </location>
</feature>
<dbReference type="Pfam" id="PF12795">
    <property type="entry name" value="MscS_porin"/>
    <property type="match status" value="1"/>
</dbReference>
<evidence type="ECO:0008006" key="8">
    <source>
        <dbReference type="Google" id="ProtNLM"/>
    </source>
</evidence>
<keyword evidence="2" id="KW-0812">Transmembrane</keyword>
<dbReference type="Proteomes" id="UP001529514">
    <property type="component" value="Chromosome"/>
</dbReference>
<evidence type="ECO:0000256" key="3">
    <source>
        <dbReference type="SAM" id="SignalP"/>
    </source>
</evidence>
<sequence>MVSVNRYLGVLLNQRSLCNKFSAIRFFTILCFLLSPFLFSVNAAAGGDVPTRNNIQNQLKILTERKEHTVEEKVSIADLEKTLSFFDKIDQLKLDFDLLRKNVQNVPQKSHQVTTELENLKNNDQQDAYKQTLETQSLKQLESKLNSTWYNLQRAQENLASYNSQLIGLQTQPERVQNVLFRNMQRLQQIRNQLNNALTEQSEASFTQIELLQVEQLFLTQQNEYQRESLQANTQLQALLQRQRDYTIFQIEQLERNVQFIQNVMSGKRLVLSEETAKEAQTKDGKNLHIQDNLLVQAEIEHNRELSKRLIAATRDNNQLAQKSIRVKNFLERTIQSERNLKEQIKVLRGSLLLSRILFQEQLKIPQDVLTKDLPTKIADLRLEQFEINQERDQLCQGNDYFNNLLSNNRNQIKNASNEMVDEIHNAIKQILAVHCELLEQLNNQLGNQITYAINLQMDQQQLLDISESLEQTLVQQIFWVNSNKPMNVAWLKSLPELIQEELSHLDISLTLNGLITGLKNSIHFVIPLVLVGLFLRWQTKGINEQLKKIAGEVGQFRRDSQLHTPLALILTLIKTLPLAFIVLAIGYWYSKSGDEFGDLIWGFSRQLALFWIMYIPI</sequence>